<proteinExistence type="predicted"/>
<organism evidence="1 2">
    <name type="scientific">Lysobacter firmicutimachus</name>
    <dbReference type="NCBI Taxonomy" id="1792846"/>
    <lineage>
        <taxon>Bacteria</taxon>
        <taxon>Pseudomonadati</taxon>
        <taxon>Pseudomonadota</taxon>
        <taxon>Gammaproteobacteria</taxon>
        <taxon>Lysobacterales</taxon>
        <taxon>Lysobacteraceae</taxon>
        <taxon>Lysobacter</taxon>
    </lineage>
</organism>
<dbReference type="EMBL" id="JBANDL010000002">
    <property type="protein sequence ID" value="MEI2453123.1"/>
    <property type="molecule type" value="Genomic_DNA"/>
</dbReference>
<gene>
    <name evidence="1" type="ORF">V2J18_00370</name>
</gene>
<reference evidence="1 2" key="1">
    <citation type="submission" date="2024-02" db="EMBL/GenBank/DDBJ databases">
        <title>Lysobacter Genome Sequencing and Mining.</title>
        <authorList>
            <person name="Bierman J."/>
            <person name="Walker M.C."/>
        </authorList>
    </citation>
    <scope>NUCLEOTIDE SEQUENCE [LARGE SCALE GENOMIC DNA]</scope>
    <source>
        <strain evidence="1 2">PB6250</strain>
    </source>
</reference>
<protein>
    <submittedName>
        <fullName evidence="1">Uncharacterized protein</fullName>
    </submittedName>
</protein>
<accession>A0ABU8CWH8</accession>
<evidence type="ECO:0000313" key="2">
    <source>
        <dbReference type="Proteomes" id="UP001387215"/>
    </source>
</evidence>
<comment type="caution">
    <text evidence="1">The sequence shown here is derived from an EMBL/GenBank/DDBJ whole genome shotgun (WGS) entry which is preliminary data.</text>
</comment>
<evidence type="ECO:0000313" key="1">
    <source>
        <dbReference type="EMBL" id="MEI2453123.1"/>
    </source>
</evidence>
<keyword evidence="2" id="KW-1185">Reference proteome</keyword>
<sequence length="80" mass="9154">MTNEEQPNLERLKHGLRDLRRLRPIAFGDIAALEDLRELAYNELQRRAGNALRLLHSDLVEMIAFDNVDVLKAVCDVVAE</sequence>
<name>A0ABU8CWH8_9GAMM</name>
<dbReference type="RefSeq" id="WP_336130545.1">
    <property type="nucleotide sequence ID" value="NZ_JBANDL010000002.1"/>
</dbReference>
<dbReference type="Proteomes" id="UP001387215">
    <property type="component" value="Unassembled WGS sequence"/>
</dbReference>